<name>A0A2T4USV9_9MICO</name>
<keyword evidence="1 3" id="KW-0378">Hydrolase</keyword>
<evidence type="ECO:0000256" key="1">
    <source>
        <dbReference type="ARBA" id="ARBA00022801"/>
    </source>
</evidence>
<evidence type="ECO:0000259" key="2">
    <source>
        <dbReference type="Pfam" id="PF20434"/>
    </source>
</evidence>
<dbReference type="Gene3D" id="3.40.50.1820">
    <property type="entry name" value="alpha/beta hydrolase"/>
    <property type="match status" value="1"/>
</dbReference>
<dbReference type="RefSeq" id="WP_107574298.1">
    <property type="nucleotide sequence ID" value="NZ_PZPL01000001.1"/>
</dbReference>
<dbReference type="InterPro" id="IPR029058">
    <property type="entry name" value="AB_hydrolase_fold"/>
</dbReference>
<sequence>MTDLLDLVAREPDAVLRYGAAPQQIADRYAPRSSGRGRVVLVHGGFWRARWDRTHLRPLAAALADRGHDVLLPEYRRVGDPGGGWPGTGADVVAFLAALPALIGAAPRTTLVGHSAGGHLALWSQAAHPSPHVEAVVALAGVADLRAAAELGLSDDAVLELLGDHPLAPADPLQLPTPPMPVTLVHGTDDSDAPPSLSRAYAARHPSTRLLELAGADHFDLVDPRTPAFDTLLTVLP</sequence>
<gene>
    <name evidence="3" type="ORF">C1I63_07020</name>
</gene>
<proteinExistence type="predicted"/>
<dbReference type="SUPFAM" id="SSF53474">
    <property type="entry name" value="alpha/beta-Hydrolases"/>
    <property type="match status" value="1"/>
</dbReference>
<dbReference type="PANTHER" id="PTHR48081:SF33">
    <property type="entry name" value="KYNURENINE FORMAMIDASE"/>
    <property type="match status" value="1"/>
</dbReference>
<evidence type="ECO:0000313" key="3">
    <source>
        <dbReference type="EMBL" id="PTL72619.1"/>
    </source>
</evidence>
<dbReference type="Pfam" id="PF20434">
    <property type="entry name" value="BD-FAE"/>
    <property type="match status" value="1"/>
</dbReference>
<reference evidence="3 4" key="1">
    <citation type="submission" date="2018-03" db="EMBL/GenBank/DDBJ databases">
        <title>Bacteriophage NCPPB3778 and a type I-E CRISPR drive the evolution of the US Biological Select Agent, Rathayibacter toxicus.</title>
        <authorList>
            <person name="Davis E.W.II."/>
            <person name="Tabima J.F."/>
            <person name="Weisberg A.J."/>
            <person name="Dantas Lopes L."/>
            <person name="Wiseman M.S."/>
            <person name="Wiseman M.S."/>
            <person name="Pupko T."/>
            <person name="Belcher M.S."/>
            <person name="Sechler A.J."/>
            <person name="Tancos M.A."/>
            <person name="Schroeder B.K."/>
            <person name="Murray T.D."/>
            <person name="Luster D.G."/>
            <person name="Schneider W.L."/>
            <person name="Rogers E."/>
            <person name="Andreote F.D."/>
            <person name="Grunwald N.J."/>
            <person name="Putnam M.L."/>
            <person name="Chang J.H."/>
        </authorList>
    </citation>
    <scope>NUCLEOTIDE SEQUENCE [LARGE SCALE GENOMIC DNA]</scope>
    <source>
        <strain evidence="3 4">DSM 15933</strain>
    </source>
</reference>
<keyword evidence="4" id="KW-1185">Reference proteome</keyword>
<dbReference type="Proteomes" id="UP000241085">
    <property type="component" value="Unassembled WGS sequence"/>
</dbReference>
<accession>A0A2T4USV9</accession>
<organism evidence="3 4">
    <name type="scientific">Rathayibacter caricis DSM 15933</name>
    <dbReference type="NCBI Taxonomy" id="1328867"/>
    <lineage>
        <taxon>Bacteria</taxon>
        <taxon>Bacillati</taxon>
        <taxon>Actinomycetota</taxon>
        <taxon>Actinomycetes</taxon>
        <taxon>Micrococcales</taxon>
        <taxon>Microbacteriaceae</taxon>
        <taxon>Rathayibacter</taxon>
    </lineage>
</organism>
<protein>
    <submittedName>
        <fullName evidence="3">Alpha/beta hydrolase</fullName>
    </submittedName>
</protein>
<dbReference type="GO" id="GO:0016787">
    <property type="term" value="F:hydrolase activity"/>
    <property type="evidence" value="ECO:0007669"/>
    <property type="project" value="UniProtKB-KW"/>
</dbReference>
<dbReference type="AlphaFoldDB" id="A0A2T4USV9"/>
<feature type="domain" description="BD-FAE-like" evidence="2">
    <location>
        <begin position="38"/>
        <end position="200"/>
    </location>
</feature>
<dbReference type="EMBL" id="PZPL01000001">
    <property type="protein sequence ID" value="PTL72619.1"/>
    <property type="molecule type" value="Genomic_DNA"/>
</dbReference>
<evidence type="ECO:0000313" key="4">
    <source>
        <dbReference type="Proteomes" id="UP000241085"/>
    </source>
</evidence>
<comment type="caution">
    <text evidence="3">The sequence shown here is derived from an EMBL/GenBank/DDBJ whole genome shotgun (WGS) entry which is preliminary data.</text>
</comment>
<dbReference type="InterPro" id="IPR050300">
    <property type="entry name" value="GDXG_lipolytic_enzyme"/>
</dbReference>
<dbReference type="InterPro" id="IPR049492">
    <property type="entry name" value="BD-FAE-like_dom"/>
</dbReference>
<dbReference type="PANTHER" id="PTHR48081">
    <property type="entry name" value="AB HYDROLASE SUPERFAMILY PROTEIN C4A8.06C"/>
    <property type="match status" value="1"/>
</dbReference>